<name>A0A6A5TSZ0_9PLEO</name>
<organism evidence="2 3">
    <name type="scientific">Byssothecium circinans</name>
    <dbReference type="NCBI Taxonomy" id="147558"/>
    <lineage>
        <taxon>Eukaryota</taxon>
        <taxon>Fungi</taxon>
        <taxon>Dikarya</taxon>
        <taxon>Ascomycota</taxon>
        <taxon>Pezizomycotina</taxon>
        <taxon>Dothideomycetes</taxon>
        <taxon>Pleosporomycetidae</taxon>
        <taxon>Pleosporales</taxon>
        <taxon>Massarineae</taxon>
        <taxon>Massarinaceae</taxon>
        <taxon>Byssothecium</taxon>
    </lineage>
</organism>
<proteinExistence type="predicted"/>
<evidence type="ECO:0000256" key="1">
    <source>
        <dbReference type="SAM" id="MobiDB-lite"/>
    </source>
</evidence>
<feature type="region of interest" description="Disordered" evidence="1">
    <location>
        <begin position="125"/>
        <end position="157"/>
    </location>
</feature>
<evidence type="ECO:0000313" key="3">
    <source>
        <dbReference type="Proteomes" id="UP000800035"/>
    </source>
</evidence>
<accession>A0A6A5TSZ0</accession>
<protein>
    <submittedName>
        <fullName evidence="2">Uncharacterized protein</fullName>
    </submittedName>
</protein>
<evidence type="ECO:0000313" key="2">
    <source>
        <dbReference type="EMBL" id="KAF1955518.1"/>
    </source>
</evidence>
<dbReference type="EMBL" id="ML976994">
    <property type="protein sequence ID" value="KAF1955518.1"/>
    <property type="molecule type" value="Genomic_DNA"/>
</dbReference>
<gene>
    <name evidence="2" type="ORF">CC80DRAFT_86490</name>
</gene>
<sequence length="268" mass="30773">MLVQTSMPSSAYVKSEPSTPHMDNTRRLPPLQTVLQNQELLRYQDQLRRVSTGSSSSDEDEEHKARLGLTLAPLNLPPSGNHHTALRRLSQVDGHLNRHEPYPTPVPSPIMAAFNKVLPVRTSKKKKAKSCRCDSRSQDRLSSEQPDKRNPKAKREFGNRLLQIASLSRLSRVLQNVNPNLIKEWKRLNRNNRRETEELEDPLMYNKIDTTEGGLNMIIDMNLMLDKCEQWFMEAGGFEHAREIAKARETFGSQDVVRSMHLLQGRRM</sequence>
<dbReference type="AlphaFoldDB" id="A0A6A5TSZ0"/>
<reference evidence="2" key="1">
    <citation type="journal article" date="2020" name="Stud. Mycol.">
        <title>101 Dothideomycetes genomes: a test case for predicting lifestyles and emergence of pathogens.</title>
        <authorList>
            <person name="Haridas S."/>
            <person name="Albert R."/>
            <person name="Binder M."/>
            <person name="Bloem J."/>
            <person name="Labutti K."/>
            <person name="Salamov A."/>
            <person name="Andreopoulos B."/>
            <person name="Baker S."/>
            <person name="Barry K."/>
            <person name="Bills G."/>
            <person name="Bluhm B."/>
            <person name="Cannon C."/>
            <person name="Castanera R."/>
            <person name="Culley D."/>
            <person name="Daum C."/>
            <person name="Ezra D."/>
            <person name="Gonzalez J."/>
            <person name="Henrissat B."/>
            <person name="Kuo A."/>
            <person name="Liang C."/>
            <person name="Lipzen A."/>
            <person name="Lutzoni F."/>
            <person name="Magnuson J."/>
            <person name="Mondo S."/>
            <person name="Nolan M."/>
            <person name="Ohm R."/>
            <person name="Pangilinan J."/>
            <person name="Park H.-J."/>
            <person name="Ramirez L."/>
            <person name="Alfaro M."/>
            <person name="Sun H."/>
            <person name="Tritt A."/>
            <person name="Yoshinaga Y."/>
            <person name="Zwiers L.-H."/>
            <person name="Turgeon B."/>
            <person name="Goodwin S."/>
            <person name="Spatafora J."/>
            <person name="Crous P."/>
            <person name="Grigoriev I."/>
        </authorList>
    </citation>
    <scope>NUCLEOTIDE SEQUENCE</scope>
    <source>
        <strain evidence="2">CBS 675.92</strain>
    </source>
</reference>
<keyword evidence="3" id="KW-1185">Reference proteome</keyword>
<feature type="compositionally biased region" description="Basic and acidic residues" evidence="1">
    <location>
        <begin position="131"/>
        <end position="157"/>
    </location>
</feature>
<feature type="region of interest" description="Disordered" evidence="1">
    <location>
        <begin position="1"/>
        <end position="29"/>
    </location>
</feature>
<dbReference type="Proteomes" id="UP000800035">
    <property type="component" value="Unassembled WGS sequence"/>
</dbReference>